<dbReference type="Proteomes" id="UP001042704">
    <property type="component" value="Chromosome"/>
</dbReference>
<evidence type="ECO:0000313" key="2">
    <source>
        <dbReference type="Proteomes" id="UP001042704"/>
    </source>
</evidence>
<dbReference type="GeneID" id="76424038"/>
<dbReference type="AlphaFoldDB" id="A0A8A3S664"/>
<dbReference type="InterPro" id="IPR014958">
    <property type="entry name" value="DGC"/>
</dbReference>
<dbReference type="KEGG" id="maqe:RJ40_06700"/>
<protein>
    <submittedName>
        <fullName evidence="1">Zinc-binding protein</fullName>
    </submittedName>
</protein>
<dbReference type="RefSeq" id="WP_265580100.1">
    <property type="nucleotide sequence ID" value="NZ_CP036172.1"/>
</dbReference>
<reference evidence="1" key="2">
    <citation type="submission" date="2019-02" db="EMBL/GenBank/DDBJ databases">
        <authorList>
            <person name="Chen S.-C."/>
            <person name="Chien H.-H."/>
            <person name="Lai M.-C."/>
        </authorList>
    </citation>
    <scope>NUCLEOTIDE SEQUENCE</scope>
    <source>
        <strain evidence="1">N2F9704</strain>
    </source>
</reference>
<dbReference type="Pfam" id="PF08859">
    <property type="entry name" value="DGC"/>
    <property type="match status" value="1"/>
</dbReference>
<proteinExistence type="predicted"/>
<accession>A0A8A3S664</accession>
<name>A0A8A3S664_9EURY</name>
<reference evidence="1" key="1">
    <citation type="journal article" date="2001" name="Int. J. Syst. Evol. Microbiol.">
        <title>Methanofollis aquaemaris sp. nov., a methanogen isolated from an aquaculture fish pond.</title>
        <authorList>
            <person name="Lai M.C."/>
            <person name="Chen S.C."/>
        </authorList>
    </citation>
    <scope>NUCLEOTIDE SEQUENCE</scope>
    <source>
        <strain evidence="1">N2F9704</strain>
    </source>
</reference>
<dbReference type="EMBL" id="CP036172">
    <property type="protein sequence ID" value="QSZ67211.1"/>
    <property type="molecule type" value="Genomic_DNA"/>
</dbReference>
<organism evidence="1 2">
    <name type="scientific">Methanofollis aquaemaris</name>
    <dbReference type="NCBI Taxonomy" id="126734"/>
    <lineage>
        <taxon>Archaea</taxon>
        <taxon>Methanobacteriati</taxon>
        <taxon>Methanobacteriota</taxon>
        <taxon>Stenosarchaea group</taxon>
        <taxon>Methanomicrobia</taxon>
        <taxon>Methanomicrobiales</taxon>
        <taxon>Methanomicrobiaceae</taxon>
        <taxon>Methanofollis</taxon>
    </lineage>
</organism>
<evidence type="ECO:0000313" key="1">
    <source>
        <dbReference type="EMBL" id="QSZ67211.1"/>
    </source>
</evidence>
<keyword evidence="2" id="KW-1185">Reference proteome</keyword>
<gene>
    <name evidence="1" type="ORF">RJ40_06700</name>
</gene>
<dbReference type="PIRSF" id="PIRSF037181">
    <property type="entry name" value="DGC"/>
    <property type="match status" value="1"/>
</dbReference>
<sequence>MAECSCGCGGGEGEGPKRIIFACAGASNVGQITNLAAIQLAVEGFGSPACTAQLATGAGPVKTKCGEADEVVVLDGCPVACASKIAEAQGIAPDQVIIVTKEGVAKSSDLAISDEEIECIVSAAWEGKGKPGQQENCGCGGGCGCGCNEE</sequence>